<dbReference type="Pfam" id="PF01471">
    <property type="entry name" value="PG_binding_1"/>
    <property type="match status" value="1"/>
</dbReference>
<feature type="region of interest" description="Disordered" evidence="1">
    <location>
        <begin position="174"/>
        <end position="200"/>
    </location>
</feature>
<gene>
    <name evidence="4" type="ORF">M3P21_10375</name>
</gene>
<keyword evidence="2" id="KW-0732">Signal</keyword>
<evidence type="ECO:0000256" key="2">
    <source>
        <dbReference type="SAM" id="SignalP"/>
    </source>
</evidence>
<evidence type="ECO:0000313" key="5">
    <source>
        <dbReference type="Proteomes" id="UP001203880"/>
    </source>
</evidence>
<feature type="chain" id="PRO_5046231182" evidence="2">
    <location>
        <begin position="26"/>
        <end position="431"/>
    </location>
</feature>
<comment type="caution">
    <text evidence="4">The sequence shown here is derived from an EMBL/GenBank/DDBJ whole genome shotgun (WGS) entry which is preliminary data.</text>
</comment>
<reference evidence="4" key="1">
    <citation type="submission" date="2022-05" db="EMBL/GenBank/DDBJ databases">
        <authorList>
            <person name="Park J.-S."/>
        </authorList>
    </citation>
    <scope>NUCLEOTIDE SEQUENCE</scope>
    <source>
        <strain evidence="4">2012CJ41-6</strain>
    </source>
</reference>
<evidence type="ECO:0000259" key="3">
    <source>
        <dbReference type="Pfam" id="PF01471"/>
    </source>
</evidence>
<dbReference type="Gene3D" id="1.10.101.10">
    <property type="entry name" value="PGBD-like superfamily/PGBD"/>
    <property type="match status" value="1"/>
</dbReference>
<feature type="region of interest" description="Disordered" evidence="1">
    <location>
        <begin position="48"/>
        <end position="74"/>
    </location>
</feature>
<proteinExistence type="predicted"/>
<sequence>MYTKHICMAVLASSVALIPAKQAPADEAAALIGGALLGGIIVNEVHKNKQRQRASTQRQRSSAPRYSGISSAQRQQNRDVQAALNYFGYNVGVVDGSLGRNSRAGISRFQADMGYPIDGYLNDYERSFLLNSQQRALASAHVAPYNQIVATQGQGGLLRTYRNEQLGIQTPQVQPATVPAPAAPAPTPAPAPAPAPAATPVKTDDAELPDFTFGQTARSPNEHCNEVNVLTAANGGLTQSGQVSDPEFALNEQFCVARTQAMAQSSRLEATIPNMTSAQIQAQCDGLAQAIAPQLKGIDSQPPARVIAKTKTFLEGSGRSMEQLQSAGEVCLGIGYRTDAPKLALASAVLLTATGELGYGEMVSHQLREGFGVAKPTGQQAAEWMKLAVSAAQNGGAVLGQNPDRLATLSAATNGAGTGTAALPIFPTTGN</sequence>
<feature type="compositionally biased region" description="Pro residues" evidence="1">
    <location>
        <begin position="181"/>
        <end position="197"/>
    </location>
</feature>
<feature type="signal peptide" evidence="2">
    <location>
        <begin position="1"/>
        <end position="25"/>
    </location>
</feature>
<feature type="compositionally biased region" description="Low complexity" evidence="1">
    <location>
        <begin position="53"/>
        <end position="63"/>
    </location>
</feature>
<dbReference type="InterPro" id="IPR002477">
    <property type="entry name" value="Peptidoglycan-bd-like"/>
</dbReference>
<dbReference type="Proteomes" id="UP001203880">
    <property type="component" value="Unassembled WGS sequence"/>
</dbReference>
<dbReference type="InterPro" id="IPR036365">
    <property type="entry name" value="PGBD-like_sf"/>
</dbReference>
<accession>A0ABT0Q276</accession>
<name>A0ABT0Q276_9RHOB</name>
<dbReference type="EMBL" id="JAMFMB010000011">
    <property type="protein sequence ID" value="MCL6283935.1"/>
    <property type="molecule type" value="Genomic_DNA"/>
</dbReference>
<evidence type="ECO:0000256" key="1">
    <source>
        <dbReference type="SAM" id="MobiDB-lite"/>
    </source>
</evidence>
<dbReference type="RefSeq" id="WP_249709869.1">
    <property type="nucleotide sequence ID" value="NZ_JAMFMB010000011.1"/>
</dbReference>
<organism evidence="4 5">
    <name type="scientific">Ruegeria spongiae</name>
    <dbReference type="NCBI Taxonomy" id="2942209"/>
    <lineage>
        <taxon>Bacteria</taxon>
        <taxon>Pseudomonadati</taxon>
        <taxon>Pseudomonadota</taxon>
        <taxon>Alphaproteobacteria</taxon>
        <taxon>Rhodobacterales</taxon>
        <taxon>Roseobacteraceae</taxon>
        <taxon>Ruegeria</taxon>
    </lineage>
</organism>
<dbReference type="SUPFAM" id="SSF47090">
    <property type="entry name" value="PGBD-like"/>
    <property type="match status" value="1"/>
</dbReference>
<dbReference type="InterPro" id="IPR036366">
    <property type="entry name" value="PGBDSf"/>
</dbReference>
<feature type="domain" description="Peptidoglycan binding-like" evidence="3">
    <location>
        <begin position="77"/>
        <end position="122"/>
    </location>
</feature>
<keyword evidence="5" id="KW-1185">Reference proteome</keyword>
<evidence type="ECO:0000313" key="4">
    <source>
        <dbReference type="EMBL" id="MCL6283935.1"/>
    </source>
</evidence>
<protein>
    <submittedName>
        <fullName evidence="4">Peptidoglycan-binding protein</fullName>
    </submittedName>
</protein>